<dbReference type="PROSITE" id="PS01124">
    <property type="entry name" value="HTH_ARAC_FAMILY_2"/>
    <property type="match status" value="1"/>
</dbReference>
<evidence type="ECO:0000256" key="2">
    <source>
        <dbReference type="ARBA" id="ARBA00023125"/>
    </source>
</evidence>
<dbReference type="Proteomes" id="UP001515943">
    <property type="component" value="Unassembled WGS sequence"/>
</dbReference>
<gene>
    <name evidence="5" type="ORF">FXN61_21225</name>
</gene>
<evidence type="ECO:0000256" key="1">
    <source>
        <dbReference type="ARBA" id="ARBA00023015"/>
    </source>
</evidence>
<evidence type="ECO:0000256" key="3">
    <source>
        <dbReference type="ARBA" id="ARBA00023163"/>
    </source>
</evidence>
<organism evidence="5 6">
    <name type="scientific">Lentzea indica</name>
    <dbReference type="NCBI Taxonomy" id="2604800"/>
    <lineage>
        <taxon>Bacteria</taxon>
        <taxon>Bacillati</taxon>
        <taxon>Actinomycetota</taxon>
        <taxon>Actinomycetes</taxon>
        <taxon>Pseudonocardiales</taxon>
        <taxon>Pseudonocardiaceae</taxon>
        <taxon>Lentzea</taxon>
    </lineage>
</organism>
<sequence>MPRKNTAAMTMIVVCTRGIIGGVDHAALPETCCPSERATIWIWPGQAAYLGPSLTLDPHSGSVHCVALGLDAPFTLSDSQGERTVRSALIPARTRHQVVSDGGRMLFLYLEPGLTDDRIRTALDTLLADPLLSAPQVAAEINLSTSRFLHLFSDAAGTSFRRYRLWARMLRVAAAVSKGADLTSASAEAGFASPSHFSDTFRDMFGLTASALLAQRTRIVVLDPGSNGAPAA</sequence>
<evidence type="ECO:0000313" key="5">
    <source>
        <dbReference type="EMBL" id="NKE59200.1"/>
    </source>
</evidence>
<feature type="domain" description="HTH araC/xylS-type" evidence="4">
    <location>
        <begin position="117"/>
        <end position="215"/>
    </location>
</feature>
<protein>
    <submittedName>
        <fullName evidence="5">Helix-turn-helix transcriptional regulator</fullName>
    </submittedName>
</protein>
<evidence type="ECO:0000313" key="6">
    <source>
        <dbReference type="Proteomes" id="UP001515943"/>
    </source>
</evidence>
<dbReference type="Pfam" id="PF12833">
    <property type="entry name" value="HTH_18"/>
    <property type="match status" value="1"/>
</dbReference>
<dbReference type="InterPro" id="IPR018062">
    <property type="entry name" value="HTH_AraC-typ_CS"/>
</dbReference>
<keyword evidence="2" id="KW-0238">DNA-binding</keyword>
<dbReference type="PANTHER" id="PTHR43436">
    <property type="entry name" value="ARAC-FAMILY TRANSCRIPTIONAL REGULATOR"/>
    <property type="match status" value="1"/>
</dbReference>
<dbReference type="Gene3D" id="1.10.10.60">
    <property type="entry name" value="Homeodomain-like"/>
    <property type="match status" value="1"/>
</dbReference>
<dbReference type="SMART" id="SM00342">
    <property type="entry name" value="HTH_ARAC"/>
    <property type="match status" value="1"/>
</dbReference>
<accession>A0ABX1FJT5</accession>
<name>A0ABX1FJT5_9PSEU</name>
<proteinExistence type="predicted"/>
<dbReference type="PROSITE" id="PS00041">
    <property type="entry name" value="HTH_ARAC_FAMILY_1"/>
    <property type="match status" value="1"/>
</dbReference>
<reference evidence="5 6" key="1">
    <citation type="submission" date="2019-08" db="EMBL/GenBank/DDBJ databases">
        <title>Lentzea from Indian Himalayas.</title>
        <authorList>
            <person name="Mandal S."/>
            <person name="Mallick Gupta A."/>
            <person name="Maiti P.K."/>
            <person name="Sarkar J."/>
            <person name="Mandal S."/>
        </authorList>
    </citation>
    <scope>NUCLEOTIDE SEQUENCE [LARGE SCALE GENOMIC DNA]</scope>
    <source>
        <strain evidence="5 6">PSKA42</strain>
    </source>
</reference>
<dbReference type="EMBL" id="VSRL01000075">
    <property type="protein sequence ID" value="NKE59200.1"/>
    <property type="molecule type" value="Genomic_DNA"/>
</dbReference>
<keyword evidence="3" id="KW-0804">Transcription</keyword>
<dbReference type="InterPro" id="IPR018060">
    <property type="entry name" value="HTH_AraC"/>
</dbReference>
<dbReference type="PANTHER" id="PTHR43436:SF1">
    <property type="entry name" value="TRANSCRIPTIONAL REGULATORY PROTEIN"/>
    <property type="match status" value="1"/>
</dbReference>
<keyword evidence="6" id="KW-1185">Reference proteome</keyword>
<evidence type="ECO:0000259" key="4">
    <source>
        <dbReference type="PROSITE" id="PS01124"/>
    </source>
</evidence>
<keyword evidence="1" id="KW-0805">Transcription regulation</keyword>
<comment type="caution">
    <text evidence="5">The sequence shown here is derived from an EMBL/GenBank/DDBJ whole genome shotgun (WGS) entry which is preliminary data.</text>
</comment>